<protein>
    <submittedName>
        <fullName evidence="3">Antitoxin Xre/MbcA/ParS toxin-binding domain-containing protein</fullName>
    </submittedName>
</protein>
<dbReference type="EMBL" id="JAYWTM010000027">
    <property type="protein sequence ID" value="MEC5344761.1"/>
    <property type="molecule type" value="Genomic_DNA"/>
</dbReference>
<dbReference type="RefSeq" id="WP_327619529.1">
    <property type="nucleotide sequence ID" value="NZ_JAYWTM010000027.1"/>
</dbReference>
<proteinExistence type="predicted"/>
<reference evidence="3 4" key="1">
    <citation type="journal article" date="2017" name="Int. J. Syst. Evol. Microbiol.">
        <title>Brenneria populi subsp. brevivirga subsp. nov. isolated from symptomatic bark of Populus x euramericana canker, and description of Brenneria populi subsp. populi subsp. nov.</title>
        <authorList>
            <person name="Zheng M.H."/>
            <person name="Piao C.G."/>
            <person name="Xue H."/>
            <person name="Guo M.W."/>
            <person name="Li Y."/>
        </authorList>
    </citation>
    <scope>NUCLEOTIDE SEQUENCE [LARGE SCALE GENOMIC DNA]</scope>
    <source>
        <strain evidence="3 4">D9-5</strain>
    </source>
</reference>
<dbReference type="InterPro" id="IPR011979">
    <property type="entry name" value="Antitox_Xre"/>
</dbReference>
<feature type="domain" description="Antitoxin Xre/MbcA/ParS-like toxin-binding" evidence="1">
    <location>
        <begin position="98"/>
        <end position="148"/>
    </location>
</feature>
<feature type="domain" description="Antitoxin Xre-like helix-turn-helix" evidence="2">
    <location>
        <begin position="30"/>
        <end position="93"/>
    </location>
</feature>
<organism evidence="3 4">
    <name type="scientific">Brenneria populi</name>
    <dbReference type="NCBI Taxonomy" id="1505588"/>
    <lineage>
        <taxon>Bacteria</taxon>
        <taxon>Pseudomonadati</taxon>
        <taxon>Pseudomonadota</taxon>
        <taxon>Gammaproteobacteria</taxon>
        <taxon>Enterobacterales</taxon>
        <taxon>Pectobacteriaceae</taxon>
        <taxon>Brenneria</taxon>
    </lineage>
</organism>
<evidence type="ECO:0000259" key="2">
    <source>
        <dbReference type="Pfam" id="PF20432"/>
    </source>
</evidence>
<keyword evidence="4" id="KW-1185">Reference proteome</keyword>
<evidence type="ECO:0000313" key="3">
    <source>
        <dbReference type="EMBL" id="MEC5344761.1"/>
    </source>
</evidence>
<dbReference type="InterPro" id="IPR046847">
    <property type="entry name" value="Xre-like_HTH"/>
</dbReference>
<sequence length="151" mass="16619">MTRSIFTPRSPAQAQKSLMASLNLPEVAVDAHDRITQGLDVSLLKDMAALIQLDEQQLYRMAGIDRTTYNRRMKSAERRFSPEQSARIYLLARTIAAASQLFNGDSQRMAQWLNKPAKGLAGKKPADLLSTPTGAEAVLTLIGQIEYGVIS</sequence>
<dbReference type="Proteomes" id="UP001309705">
    <property type="component" value="Unassembled WGS sequence"/>
</dbReference>
<evidence type="ECO:0000313" key="4">
    <source>
        <dbReference type="Proteomes" id="UP001309705"/>
    </source>
</evidence>
<dbReference type="InterPro" id="IPR024467">
    <property type="entry name" value="Xre/MbcA/ParS-like_toxin-bd"/>
</dbReference>
<dbReference type="NCBIfam" id="TIGR02293">
    <property type="entry name" value="TAS_TIGR02293"/>
    <property type="match status" value="1"/>
</dbReference>
<dbReference type="Pfam" id="PF09722">
    <property type="entry name" value="Xre_MbcA_ParS_C"/>
    <property type="match status" value="1"/>
</dbReference>
<dbReference type="Pfam" id="PF20432">
    <property type="entry name" value="Xre-like-HTH"/>
    <property type="match status" value="1"/>
</dbReference>
<accession>A0ABU6JVV7</accession>
<evidence type="ECO:0000259" key="1">
    <source>
        <dbReference type="Pfam" id="PF09722"/>
    </source>
</evidence>
<name>A0ABU6JVV7_9GAMM</name>
<comment type="caution">
    <text evidence="3">The sequence shown here is derived from an EMBL/GenBank/DDBJ whole genome shotgun (WGS) entry which is preliminary data.</text>
</comment>
<gene>
    <name evidence="3" type="ORF">VSX58_19390</name>
</gene>